<feature type="transmembrane region" description="Helical" evidence="1">
    <location>
        <begin position="7"/>
        <end position="30"/>
    </location>
</feature>
<evidence type="ECO:0000256" key="1">
    <source>
        <dbReference type="SAM" id="Phobius"/>
    </source>
</evidence>
<name>A0A653E1Y2_9PSED</name>
<keyword evidence="1" id="KW-0812">Transmembrane</keyword>
<organism evidence="2">
    <name type="scientific">Pseudomonas marincola</name>
    <dbReference type="NCBI Taxonomy" id="437900"/>
    <lineage>
        <taxon>Bacteria</taxon>
        <taxon>Pseudomonadati</taxon>
        <taxon>Pseudomonadota</taxon>
        <taxon>Gammaproteobacteria</taxon>
        <taxon>Pseudomonadales</taxon>
        <taxon>Pseudomonadaceae</taxon>
        <taxon>Pseudomonas</taxon>
    </lineage>
</organism>
<evidence type="ECO:0000313" key="2">
    <source>
        <dbReference type="EMBL" id="VEV96759.1"/>
    </source>
</evidence>
<reference evidence="2" key="1">
    <citation type="submission" date="2019-02" db="EMBL/GenBank/DDBJ databases">
        <authorList>
            <consortium name="Genoscope - CEA"/>
            <person name="William W."/>
        </authorList>
    </citation>
    <scope>NUCLEOTIDE SEQUENCE [LARGE SCALE GENOMIC DNA]</scope>
    <source>
        <strain evidence="2">YSy11</strain>
    </source>
</reference>
<dbReference type="Pfam" id="PF07963">
    <property type="entry name" value="N_methyl"/>
    <property type="match status" value="1"/>
</dbReference>
<keyword evidence="1" id="KW-0472">Membrane</keyword>
<dbReference type="RefSeq" id="WP_150548041.1">
    <property type="nucleotide sequence ID" value="NZ_LR215729.2"/>
</dbReference>
<gene>
    <name evidence="2" type="ORF">PMYSY11_1713</name>
</gene>
<dbReference type="InterPro" id="IPR012902">
    <property type="entry name" value="N_methyl_site"/>
</dbReference>
<keyword evidence="1" id="KW-1133">Transmembrane helix</keyword>
<accession>A0A653E1Y2</accession>
<dbReference type="AlphaFoldDB" id="A0A653E1Y2"/>
<sequence length="228" mass="23128">MRRSAGFTLISMMVGLLISSIAILGMMSLYKTLVHNAADSIVRSTLDGQVSSALLTAEMELQGAGFAIPGATANNDLVILTNASLTADGNLNGNKLTITSASPGSEGNAIIWGADISGAGYRCSGLLAQNGGLTLLQPTPCSAASAYSGAAWNGVQLIAENTLNDEQAVAMSAALATCWPYGKSTSASAVLVSLSAGTSTFADSAETKHARQIADICLPGISQSQVVK</sequence>
<proteinExistence type="predicted"/>
<dbReference type="EMBL" id="LR215729">
    <property type="protein sequence ID" value="VEV96759.1"/>
    <property type="molecule type" value="Genomic_DNA"/>
</dbReference>
<protein>
    <submittedName>
        <fullName evidence="2">Uncharacterized protein</fullName>
    </submittedName>
</protein>